<dbReference type="InterPro" id="IPR005861">
    <property type="entry name" value="HisP_aminotrans"/>
</dbReference>
<comment type="cofactor">
    <cofactor evidence="1 7">
        <name>pyridoxal 5'-phosphate</name>
        <dbReference type="ChEBI" id="CHEBI:597326"/>
    </cofactor>
</comment>
<dbReference type="GO" id="GO:0000105">
    <property type="term" value="P:L-histidine biosynthetic process"/>
    <property type="evidence" value="ECO:0007669"/>
    <property type="project" value="UniProtKB-UniRule"/>
</dbReference>
<evidence type="ECO:0000259" key="8">
    <source>
        <dbReference type="Pfam" id="PF00155"/>
    </source>
</evidence>
<dbReference type="UniPathway" id="UPA00031">
    <property type="reaction ID" value="UER00012"/>
</dbReference>
<dbReference type="Pfam" id="PF00155">
    <property type="entry name" value="Aminotran_1_2"/>
    <property type="match status" value="1"/>
</dbReference>
<dbReference type="CDD" id="cd00609">
    <property type="entry name" value="AAT_like"/>
    <property type="match status" value="1"/>
</dbReference>
<comment type="catalytic activity">
    <reaction evidence="7">
        <text>L-histidinol phosphate + 2-oxoglutarate = 3-(imidazol-4-yl)-2-oxopropyl phosphate + L-glutamate</text>
        <dbReference type="Rhea" id="RHEA:23744"/>
        <dbReference type="ChEBI" id="CHEBI:16810"/>
        <dbReference type="ChEBI" id="CHEBI:29985"/>
        <dbReference type="ChEBI" id="CHEBI:57766"/>
        <dbReference type="ChEBI" id="CHEBI:57980"/>
        <dbReference type="EC" id="2.6.1.9"/>
    </reaction>
</comment>
<protein>
    <recommendedName>
        <fullName evidence="7">Histidinol-phosphate aminotransferase</fullName>
        <ecNumber evidence="7">2.6.1.9</ecNumber>
    </recommendedName>
    <alternativeName>
        <fullName evidence="7">Imidazole acetol-phosphate transaminase</fullName>
    </alternativeName>
</protein>
<evidence type="ECO:0000256" key="3">
    <source>
        <dbReference type="ARBA" id="ARBA00022576"/>
    </source>
</evidence>
<dbReference type="Gene3D" id="3.40.640.10">
    <property type="entry name" value="Type I PLP-dependent aspartate aminotransferase-like (Major domain)"/>
    <property type="match status" value="1"/>
</dbReference>
<dbReference type="InterPro" id="IPR015422">
    <property type="entry name" value="PyrdxlP-dep_Trfase_small"/>
</dbReference>
<sequence length="352" mass="39179">MTFLHQKYHKLTPYTPGEQVDEQAVIKLNTNESPYPPAPIVQAAVADAAHKLNRYSDIAAEVVTTPLAAYLGVTPAQLFLGNGSDEVLSYLFQGFTENGIAFPDVTYGFYQVYSALYQVAATVVPLQEDFSIALTDYDSLKGTVIFANPNAPTGVYQEQSEICAFLKRHPDRLVIVDEAYIDFGGSSMVSMIDQYPNLLVVGTFSKSRQLAGARLGFAVANEGLIQDLNRLKFSLNPYNVNSLTQAAGAAVLQEQAYVDEKIQATVHVREWSKQALAKLGFEQTDSQGNFLFARHPAIAGEELYQALKEQKIFVRWFNQPRIKEYLRITVGTRAQMERLMTVLTTIIEEVKE</sequence>
<evidence type="ECO:0000256" key="1">
    <source>
        <dbReference type="ARBA" id="ARBA00001933"/>
    </source>
</evidence>
<dbReference type="InterPro" id="IPR050106">
    <property type="entry name" value="HistidinolP_aminotransfase"/>
</dbReference>
<dbReference type="SUPFAM" id="SSF53383">
    <property type="entry name" value="PLP-dependent transferases"/>
    <property type="match status" value="1"/>
</dbReference>
<comment type="subunit">
    <text evidence="2 7">Homodimer.</text>
</comment>
<comment type="pathway">
    <text evidence="7">Amino-acid biosynthesis; L-histidine biosynthesis; L-histidine from 5-phospho-alpha-D-ribose 1-diphosphate: step 7/9.</text>
</comment>
<dbReference type="Proteomes" id="UP000286288">
    <property type="component" value="Unassembled WGS sequence"/>
</dbReference>
<evidence type="ECO:0000256" key="2">
    <source>
        <dbReference type="ARBA" id="ARBA00011738"/>
    </source>
</evidence>
<dbReference type="InterPro" id="IPR015424">
    <property type="entry name" value="PyrdxlP-dep_Trfase"/>
</dbReference>
<dbReference type="PANTHER" id="PTHR43643">
    <property type="entry name" value="HISTIDINOL-PHOSPHATE AMINOTRANSFERASE 2"/>
    <property type="match status" value="1"/>
</dbReference>
<evidence type="ECO:0000313" key="10">
    <source>
        <dbReference type="Proteomes" id="UP000286288"/>
    </source>
</evidence>
<evidence type="ECO:0000256" key="4">
    <source>
        <dbReference type="ARBA" id="ARBA00022679"/>
    </source>
</evidence>
<keyword evidence="6 7" id="KW-0368">Histidine biosynthesis</keyword>
<proteinExistence type="inferred from homology"/>
<keyword evidence="7" id="KW-0028">Amino-acid biosynthesis</keyword>
<dbReference type="PANTHER" id="PTHR43643:SF3">
    <property type="entry name" value="HISTIDINOL-PHOSPHATE AMINOTRANSFERASE"/>
    <property type="match status" value="1"/>
</dbReference>
<accession>A0A415EST3</accession>
<evidence type="ECO:0000256" key="7">
    <source>
        <dbReference type="HAMAP-Rule" id="MF_01023"/>
    </source>
</evidence>
<keyword evidence="5 7" id="KW-0663">Pyridoxal phosphate</keyword>
<dbReference type="Gene3D" id="3.90.1150.10">
    <property type="entry name" value="Aspartate Aminotransferase, domain 1"/>
    <property type="match status" value="1"/>
</dbReference>
<dbReference type="NCBIfam" id="TIGR01141">
    <property type="entry name" value="hisC"/>
    <property type="match status" value="1"/>
</dbReference>
<dbReference type="GO" id="GO:0030170">
    <property type="term" value="F:pyridoxal phosphate binding"/>
    <property type="evidence" value="ECO:0007669"/>
    <property type="project" value="InterPro"/>
</dbReference>
<dbReference type="GO" id="GO:0004400">
    <property type="term" value="F:histidinol-phosphate transaminase activity"/>
    <property type="evidence" value="ECO:0007669"/>
    <property type="project" value="UniProtKB-UniRule"/>
</dbReference>
<name>A0A415EST3_ENTCA</name>
<dbReference type="InterPro" id="IPR015421">
    <property type="entry name" value="PyrdxlP-dep_Trfase_major"/>
</dbReference>
<gene>
    <name evidence="7" type="primary">hisC</name>
    <name evidence="9" type="ORF">DW084_08775</name>
</gene>
<evidence type="ECO:0000313" key="9">
    <source>
        <dbReference type="EMBL" id="RHK06360.1"/>
    </source>
</evidence>
<evidence type="ECO:0000256" key="5">
    <source>
        <dbReference type="ARBA" id="ARBA00022898"/>
    </source>
</evidence>
<dbReference type="InterPro" id="IPR004839">
    <property type="entry name" value="Aminotransferase_I/II_large"/>
</dbReference>
<dbReference type="AlphaFoldDB" id="A0A415EST3"/>
<comment type="similarity">
    <text evidence="7">Belongs to the class-II pyridoxal-phosphate-dependent aminotransferase family. Histidinol-phosphate aminotransferase subfamily.</text>
</comment>
<organism evidence="9 10">
    <name type="scientific">Enterococcus casseliflavus</name>
    <name type="common">Enterococcus flavescens</name>
    <dbReference type="NCBI Taxonomy" id="37734"/>
    <lineage>
        <taxon>Bacteria</taxon>
        <taxon>Bacillati</taxon>
        <taxon>Bacillota</taxon>
        <taxon>Bacilli</taxon>
        <taxon>Lactobacillales</taxon>
        <taxon>Enterococcaceae</taxon>
        <taxon>Enterococcus</taxon>
    </lineage>
</organism>
<reference evidence="9 10" key="1">
    <citation type="submission" date="2018-08" db="EMBL/GenBank/DDBJ databases">
        <title>A genome reference for cultivated species of the human gut microbiota.</title>
        <authorList>
            <person name="Zou Y."/>
            <person name="Xue W."/>
            <person name="Luo G."/>
        </authorList>
    </citation>
    <scope>NUCLEOTIDE SEQUENCE [LARGE SCALE GENOMIC DNA]</scope>
    <source>
        <strain evidence="9 10">AF48-16</strain>
    </source>
</reference>
<dbReference type="EC" id="2.6.1.9" evidence="7"/>
<keyword evidence="4 7" id="KW-0808">Transferase</keyword>
<dbReference type="EMBL" id="QRMZ01000010">
    <property type="protein sequence ID" value="RHK06360.1"/>
    <property type="molecule type" value="Genomic_DNA"/>
</dbReference>
<feature type="modified residue" description="N6-(pyridoxal phosphate)lysine" evidence="7">
    <location>
        <position position="206"/>
    </location>
</feature>
<dbReference type="HAMAP" id="MF_01023">
    <property type="entry name" value="HisC_aminotrans_2"/>
    <property type="match status" value="1"/>
</dbReference>
<feature type="domain" description="Aminotransferase class I/classII large" evidence="8">
    <location>
        <begin position="25"/>
        <end position="342"/>
    </location>
</feature>
<keyword evidence="3 7" id="KW-0032">Aminotransferase</keyword>
<evidence type="ECO:0000256" key="6">
    <source>
        <dbReference type="ARBA" id="ARBA00023102"/>
    </source>
</evidence>
<comment type="caution">
    <text evidence="9">The sequence shown here is derived from an EMBL/GenBank/DDBJ whole genome shotgun (WGS) entry which is preliminary data.</text>
</comment>